<reference evidence="2" key="1">
    <citation type="submission" date="2020-07" db="EMBL/GenBank/DDBJ databases">
        <title>Huge and variable diversity of episymbiotic CPR bacteria and DPANN archaea in groundwater ecosystems.</title>
        <authorList>
            <person name="He C.Y."/>
            <person name="Keren R."/>
            <person name="Whittaker M."/>
            <person name="Farag I.F."/>
            <person name="Doudna J."/>
            <person name="Cate J.H.D."/>
            <person name="Banfield J.F."/>
        </authorList>
    </citation>
    <scope>NUCLEOTIDE SEQUENCE</scope>
    <source>
        <strain evidence="2">NC_groundwater_973_Pr1_S-0.2um_54_13</strain>
    </source>
</reference>
<feature type="transmembrane region" description="Helical" evidence="1">
    <location>
        <begin position="89"/>
        <end position="110"/>
    </location>
</feature>
<keyword evidence="1" id="KW-0812">Transmembrane</keyword>
<name>A0A932QYJ0_9BACT</name>
<keyword evidence="1" id="KW-0472">Membrane</keyword>
<evidence type="ECO:0008006" key="4">
    <source>
        <dbReference type="Google" id="ProtNLM"/>
    </source>
</evidence>
<feature type="transmembrane region" description="Helical" evidence="1">
    <location>
        <begin position="61"/>
        <end position="82"/>
    </location>
</feature>
<protein>
    <recommendedName>
        <fullName evidence="4">DoxX family protein</fullName>
    </recommendedName>
</protein>
<sequence>MKTLRRYDTLFVGFMRRWSIPLLRVCLGIVFLWFGALKIFGVSPVADLIRNAYPFTAQHHFLLTLGWWEALIGIGLMCKCALRATLGLLWLQMLGTLAALALAPWLFFAHGNIFLLTVEGEFVVKNFVLIAAGLVIGGYEVAPAGAEE</sequence>
<organism evidence="2 3">
    <name type="scientific">Candidatus Sungiibacteriota bacterium</name>
    <dbReference type="NCBI Taxonomy" id="2750080"/>
    <lineage>
        <taxon>Bacteria</taxon>
        <taxon>Candidatus Sungiibacteriota</taxon>
    </lineage>
</organism>
<gene>
    <name evidence="2" type="ORF">HY221_02590</name>
</gene>
<proteinExistence type="predicted"/>
<evidence type="ECO:0000313" key="2">
    <source>
        <dbReference type="EMBL" id="MBI3631201.1"/>
    </source>
</evidence>
<feature type="transmembrane region" description="Helical" evidence="1">
    <location>
        <begin position="21"/>
        <end position="41"/>
    </location>
</feature>
<accession>A0A932QYJ0</accession>
<dbReference type="AlphaFoldDB" id="A0A932QYJ0"/>
<feature type="transmembrane region" description="Helical" evidence="1">
    <location>
        <begin position="122"/>
        <end position="142"/>
    </location>
</feature>
<keyword evidence="1" id="KW-1133">Transmembrane helix</keyword>
<comment type="caution">
    <text evidence="2">The sequence shown here is derived from an EMBL/GenBank/DDBJ whole genome shotgun (WGS) entry which is preliminary data.</text>
</comment>
<dbReference type="Proteomes" id="UP000753196">
    <property type="component" value="Unassembled WGS sequence"/>
</dbReference>
<dbReference type="EMBL" id="JACQCR010000060">
    <property type="protein sequence ID" value="MBI3631201.1"/>
    <property type="molecule type" value="Genomic_DNA"/>
</dbReference>
<evidence type="ECO:0000313" key="3">
    <source>
        <dbReference type="Proteomes" id="UP000753196"/>
    </source>
</evidence>
<evidence type="ECO:0000256" key="1">
    <source>
        <dbReference type="SAM" id="Phobius"/>
    </source>
</evidence>